<feature type="compositionally biased region" description="Polar residues" evidence="2">
    <location>
        <begin position="660"/>
        <end position="674"/>
    </location>
</feature>
<feature type="compositionally biased region" description="Low complexity" evidence="2">
    <location>
        <begin position="59"/>
        <end position="68"/>
    </location>
</feature>
<sequence>MDTTTTPIPPSEEVDGHAEAVESKVDVATDALVAATEPVAEEVVEVTKTPSAPAPAPAPETAKATASSIHLQPSVTPIDTTGAAAPSAYLPPLTPSASQAPRSPASQAPGFTPLLCVVDFHHARGPEVEMWFGVSLSAEDPAVQYDWPLLPFMALSDGAHASTEDFSYFTLLKPATADTPATSLFGIACTRQIDAAQLRNRPADVTRSTVQKAVVVIADSPQFFGMLKERLSIVTKAWFDQREFTDVDILRRFQEALAEEKARGALGGGGISSSGSGGKSPRLPNDDEDRDQYLGMSLRELVHEFRWQTLVLLKCCLLQPKMLFFSSRCEHLCMIQFSLVSLIPGLLRNLQDCAGPELNSYSEKLKKPTTLKTSDRSSLLTYMGLPLQIFGKGSLFGPYTPLQQLDVLADVGTKSYVVGSTNSLLLQQRDRYSDILINLDDKTVNITSTSLRTALQLSASDRRWIDFITQEVNDTWDDANPGRPKTMGYVGSEEFIRLQFEEYLLSLISSVKYHNYTTIPNSRTGRIPAPPLPHIEGDPSIDFGVEFVEYWSHTENYKLWSANTDSHIFEFVEPKHPCAGGLSIDDVQRRIAQQVQDLHLDERFAQGKEVLGRNIAAGREKASTLFNKLYADMETLREAQRQRAEEARQRQQSEKAQQANGNGDQSSVNGNSHANGEAKQGVTGVDLNKAQQTVQSAGARATAYMSSWASWAGEKRKNTGWGRLSGAPSATSNGSTSNNNGNTNSGMTSPAVGGSGSWSLLGSSRRGNRNTMSSTISDASSERGLRMSVSSFMTGTSETNDKLLPATPSVQTPATFTSAASSIHDFPPDLIIRNLDEERPIHPPPKDLPPKDLPPKDVAPTREVLFSSPDDSLADVTATAATNAVPEEENVWDKDAKDDIIPPIPHPEPLEEENTTAQSEFEQVSLDEKPENKKPEEVEEKSEDEEKEQPASKHAPSRSVGSKVMLLP</sequence>
<feature type="compositionally biased region" description="Polar residues" evidence="2">
    <location>
        <begin position="69"/>
        <end position="79"/>
    </location>
</feature>
<evidence type="ECO:0000256" key="1">
    <source>
        <dbReference type="ARBA" id="ARBA00038178"/>
    </source>
</evidence>
<feature type="region of interest" description="Disordered" evidence="2">
    <location>
        <begin position="719"/>
        <end position="783"/>
    </location>
</feature>
<evidence type="ECO:0000256" key="2">
    <source>
        <dbReference type="SAM" id="MobiDB-lite"/>
    </source>
</evidence>
<dbReference type="InterPro" id="IPR051731">
    <property type="entry name" value="DENND11/AVL9_GEFs"/>
</dbReference>
<comment type="similarity">
    <text evidence="1">Belongs to the AVL9 family.</text>
</comment>
<feature type="compositionally biased region" description="Basic and acidic residues" evidence="2">
    <location>
        <begin position="926"/>
        <end position="936"/>
    </location>
</feature>
<feature type="region of interest" description="Disordered" evidence="2">
    <location>
        <begin position="838"/>
        <end position="968"/>
    </location>
</feature>
<feature type="compositionally biased region" description="Basic and acidic residues" evidence="2">
    <location>
        <begin position="838"/>
        <end position="855"/>
    </location>
</feature>
<dbReference type="PANTHER" id="PTHR31017">
    <property type="entry name" value="LATE SECRETORY PATHWAY PROTEIN AVL9-RELATED"/>
    <property type="match status" value="1"/>
</dbReference>
<feature type="compositionally biased region" description="Polar residues" evidence="2">
    <location>
        <begin position="769"/>
        <end position="779"/>
    </location>
</feature>
<feature type="compositionally biased region" description="Basic and acidic residues" evidence="2">
    <location>
        <begin position="891"/>
        <end position="900"/>
    </location>
</feature>
<organism evidence="4 5">
    <name type="scientific">Sporothrix stenoceras</name>
    <dbReference type="NCBI Taxonomy" id="5173"/>
    <lineage>
        <taxon>Eukaryota</taxon>
        <taxon>Fungi</taxon>
        <taxon>Dikarya</taxon>
        <taxon>Ascomycota</taxon>
        <taxon>Pezizomycotina</taxon>
        <taxon>Sordariomycetes</taxon>
        <taxon>Sordariomycetidae</taxon>
        <taxon>Ophiostomatales</taxon>
        <taxon>Ophiostomataceae</taxon>
        <taxon>Sporothrix</taxon>
    </lineage>
</organism>
<comment type="caution">
    <text evidence="4">The sequence shown here is derived from an EMBL/GenBank/DDBJ whole genome shotgun (WGS) entry which is preliminary data.</text>
</comment>
<evidence type="ECO:0000259" key="3">
    <source>
        <dbReference type="PROSITE" id="PS50211"/>
    </source>
</evidence>
<feature type="region of interest" description="Disordered" evidence="2">
    <location>
        <begin position="639"/>
        <end position="679"/>
    </location>
</feature>
<feature type="compositionally biased region" description="Low complexity" evidence="2">
    <location>
        <begin position="95"/>
        <end position="106"/>
    </location>
</feature>
<protein>
    <recommendedName>
        <fullName evidence="3">UDENN domain-containing protein</fullName>
    </recommendedName>
</protein>
<name>A0ABR3ZDR1_9PEZI</name>
<dbReference type="EMBL" id="JAWCUI010000014">
    <property type="protein sequence ID" value="KAL1898763.1"/>
    <property type="molecule type" value="Genomic_DNA"/>
</dbReference>
<feature type="compositionally biased region" description="Low complexity" evidence="2">
    <location>
        <begin position="876"/>
        <end position="885"/>
    </location>
</feature>
<gene>
    <name evidence="4" type="ORF">Sste5346_003169</name>
</gene>
<evidence type="ECO:0000313" key="5">
    <source>
        <dbReference type="Proteomes" id="UP001583186"/>
    </source>
</evidence>
<keyword evidence="5" id="KW-1185">Reference proteome</keyword>
<feature type="compositionally biased region" description="Gly residues" evidence="2">
    <location>
        <begin position="265"/>
        <end position="278"/>
    </location>
</feature>
<feature type="compositionally biased region" description="Low complexity" evidence="2">
    <location>
        <begin position="725"/>
        <end position="750"/>
    </location>
</feature>
<dbReference type="PROSITE" id="PS50211">
    <property type="entry name" value="DENN"/>
    <property type="match status" value="1"/>
</dbReference>
<feature type="domain" description="UDENN" evidence="3">
    <location>
        <begin position="113"/>
        <end position="578"/>
    </location>
</feature>
<feature type="region of interest" description="Disordered" evidence="2">
    <location>
        <begin position="43"/>
        <end position="106"/>
    </location>
</feature>
<dbReference type="InterPro" id="IPR037516">
    <property type="entry name" value="Tripartite_DENN"/>
</dbReference>
<dbReference type="InterPro" id="IPR018307">
    <property type="entry name" value="ABL9/DENND6_dom"/>
</dbReference>
<feature type="compositionally biased region" description="Basic and acidic residues" evidence="2">
    <location>
        <begin position="639"/>
        <end position="653"/>
    </location>
</feature>
<dbReference type="PANTHER" id="PTHR31017:SF1">
    <property type="entry name" value="LATE SECRETORY PATHWAY PROTEIN AVL9 HOMOLOG"/>
    <property type="match status" value="1"/>
</dbReference>
<feature type="compositionally biased region" description="Acidic residues" evidence="2">
    <location>
        <begin position="937"/>
        <end position="947"/>
    </location>
</feature>
<proteinExistence type="inferred from homology"/>
<dbReference type="Pfam" id="PF09794">
    <property type="entry name" value="Avl9"/>
    <property type="match status" value="1"/>
</dbReference>
<reference evidence="4 5" key="1">
    <citation type="journal article" date="2024" name="IMA Fungus">
        <title>IMA Genome - F19 : A genome assembly and annotation guide to empower mycologists, including annotated draft genome sequences of Ceratocystis pirilliformis, Diaporthe australafricana, Fusarium ophioides, Paecilomyces lecythidis, and Sporothrix stenoceras.</title>
        <authorList>
            <person name="Aylward J."/>
            <person name="Wilson A.M."/>
            <person name="Visagie C.M."/>
            <person name="Spraker J."/>
            <person name="Barnes I."/>
            <person name="Buitendag C."/>
            <person name="Ceriani C."/>
            <person name="Del Mar Angel L."/>
            <person name="du Plessis D."/>
            <person name="Fuchs T."/>
            <person name="Gasser K."/>
            <person name="Kramer D."/>
            <person name="Li W."/>
            <person name="Munsamy K."/>
            <person name="Piso A."/>
            <person name="Price J.L."/>
            <person name="Sonnekus B."/>
            <person name="Thomas C."/>
            <person name="van der Nest A."/>
            <person name="van Dijk A."/>
            <person name="van Heerden A."/>
            <person name="van Vuuren N."/>
            <person name="Yilmaz N."/>
            <person name="Duong T.A."/>
            <person name="van der Merwe N.A."/>
            <person name="Wingfield M.J."/>
            <person name="Wingfield B.D."/>
        </authorList>
    </citation>
    <scope>NUCLEOTIDE SEQUENCE [LARGE SCALE GENOMIC DNA]</scope>
    <source>
        <strain evidence="4 5">CMW 5346</strain>
    </source>
</reference>
<evidence type="ECO:0000313" key="4">
    <source>
        <dbReference type="EMBL" id="KAL1898763.1"/>
    </source>
</evidence>
<feature type="region of interest" description="Disordered" evidence="2">
    <location>
        <begin position="264"/>
        <end position="289"/>
    </location>
</feature>
<dbReference type="Proteomes" id="UP001583186">
    <property type="component" value="Unassembled WGS sequence"/>
</dbReference>
<accession>A0ABR3ZDR1</accession>